<evidence type="ECO:0000256" key="6">
    <source>
        <dbReference type="PROSITE-ProRule" id="PRU10141"/>
    </source>
</evidence>
<evidence type="ECO:0000256" key="4">
    <source>
        <dbReference type="ARBA" id="ARBA00022777"/>
    </source>
</evidence>
<dbReference type="PANTHER" id="PTHR44329">
    <property type="entry name" value="SERINE/THREONINE-PROTEIN KINASE TNNI3K-RELATED"/>
    <property type="match status" value="1"/>
</dbReference>
<dbReference type="InterPro" id="IPR008271">
    <property type="entry name" value="Ser/Thr_kinase_AS"/>
</dbReference>
<keyword evidence="3 6" id="KW-0547">Nucleotide-binding</keyword>
<dbReference type="AlphaFoldDB" id="A0AAD5DW48"/>
<dbReference type="PROSITE" id="PS50011">
    <property type="entry name" value="PROTEIN_KINASE_DOM"/>
    <property type="match status" value="1"/>
</dbReference>
<dbReference type="PRINTS" id="PR00109">
    <property type="entry name" value="TYRKINASE"/>
</dbReference>
<dbReference type="InterPro" id="IPR017441">
    <property type="entry name" value="Protein_kinase_ATP_BS"/>
</dbReference>
<dbReference type="InterPro" id="IPR000719">
    <property type="entry name" value="Prot_kinase_dom"/>
</dbReference>
<dbReference type="EMBL" id="JADXDR010000033">
    <property type="protein sequence ID" value="KAI7844166.1"/>
    <property type="molecule type" value="Genomic_DNA"/>
</dbReference>
<dbReference type="SMART" id="SM00220">
    <property type="entry name" value="S_TKc"/>
    <property type="match status" value="1"/>
</dbReference>
<evidence type="ECO:0000313" key="11">
    <source>
        <dbReference type="Proteomes" id="UP001205105"/>
    </source>
</evidence>
<feature type="binding site" evidence="6">
    <location>
        <position position="81"/>
    </location>
    <ligand>
        <name>ATP</name>
        <dbReference type="ChEBI" id="CHEBI:30616"/>
    </ligand>
</feature>
<dbReference type="Pfam" id="PF07714">
    <property type="entry name" value="PK_Tyr_Ser-Thr"/>
    <property type="match status" value="1"/>
</dbReference>
<dbReference type="InterPro" id="IPR051681">
    <property type="entry name" value="Ser/Thr_Kinases-Pseudokinases"/>
</dbReference>
<comment type="caution">
    <text evidence="10">The sequence shown here is derived from an EMBL/GenBank/DDBJ whole genome shotgun (WGS) entry which is preliminary data.</text>
</comment>
<dbReference type="InterPro" id="IPR001245">
    <property type="entry name" value="Ser-Thr/Tyr_kinase_cat_dom"/>
</dbReference>
<keyword evidence="11" id="KW-1185">Reference proteome</keyword>
<dbReference type="Gene3D" id="1.10.510.10">
    <property type="entry name" value="Transferase(Phosphotransferase) domain 1"/>
    <property type="match status" value="1"/>
</dbReference>
<dbReference type="PROSITE" id="PS00108">
    <property type="entry name" value="PROTEIN_KINASE_ST"/>
    <property type="match status" value="1"/>
</dbReference>
<keyword evidence="4" id="KW-0418">Kinase</keyword>
<keyword evidence="2" id="KW-0808">Transferase</keyword>
<comment type="similarity">
    <text evidence="7">Belongs to the protein kinase superfamily.</text>
</comment>
<name>A0AAD5DW48_9CHLO</name>
<dbReference type="GO" id="GO:0005524">
    <property type="term" value="F:ATP binding"/>
    <property type="evidence" value="ECO:0007669"/>
    <property type="project" value="UniProtKB-UniRule"/>
</dbReference>
<dbReference type="GO" id="GO:0004674">
    <property type="term" value="F:protein serine/threonine kinase activity"/>
    <property type="evidence" value="ECO:0007669"/>
    <property type="project" value="UniProtKB-KW"/>
</dbReference>
<gene>
    <name evidence="10" type="ORF">COHA_002301</name>
</gene>
<evidence type="ECO:0000256" key="2">
    <source>
        <dbReference type="ARBA" id="ARBA00022679"/>
    </source>
</evidence>
<keyword evidence="1 7" id="KW-0723">Serine/threonine-protein kinase</keyword>
<evidence type="ECO:0000256" key="1">
    <source>
        <dbReference type="ARBA" id="ARBA00022527"/>
    </source>
</evidence>
<keyword evidence="5 6" id="KW-0067">ATP-binding</keyword>
<feature type="domain" description="Protein kinase" evidence="9">
    <location>
        <begin position="54"/>
        <end position="317"/>
    </location>
</feature>
<evidence type="ECO:0000256" key="7">
    <source>
        <dbReference type="RuleBase" id="RU000304"/>
    </source>
</evidence>
<reference evidence="10" key="1">
    <citation type="submission" date="2020-11" db="EMBL/GenBank/DDBJ databases">
        <title>Chlorella ohadii genome sequencing and assembly.</title>
        <authorList>
            <person name="Murik O."/>
            <person name="Treves H."/>
            <person name="Kedem I."/>
            <person name="Shotland Y."/>
            <person name="Kaplan A."/>
        </authorList>
    </citation>
    <scope>NUCLEOTIDE SEQUENCE</scope>
    <source>
        <strain evidence="10">1</strain>
    </source>
</reference>
<dbReference type="InterPro" id="IPR011009">
    <property type="entry name" value="Kinase-like_dom_sf"/>
</dbReference>
<evidence type="ECO:0000313" key="10">
    <source>
        <dbReference type="EMBL" id="KAI7844166.1"/>
    </source>
</evidence>
<dbReference type="CDD" id="cd13999">
    <property type="entry name" value="STKc_MAP3K-like"/>
    <property type="match status" value="1"/>
</dbReference>
<dbReference type="Proteomes" id="UP001205105">
    <property type="component" value="Unassembled WGS sequence"/>
</dbReference>
<dbReference type="SUPFAM" id="SSF56112">
    <property type="entry name" value="Protein kinase-like (PK-like)"/>
    <property type="match status" value="1"/>
</dbReference>
<dbReference type="PROSITE" id="PS00107">
    <property type="entry name" value="PROTEIN_KINASE_ATP"/>
    <property type="match status" value="1"/>
</dbReference>
<protein>
    <recommendedName>
        <fullName evidence="9">Protein kinase domain-containing protein</fullName>
    </recommendedName>
</protein>
<accession>A0AAD5DW48</accession>
<evidence type="ECO:0000259" key="9">
    <source>
        <dbReference type="PROSITE" id="PS50011"/>
    </source>
</evidence>
<organism evidence="10 11">
    <name type="scientific">Chlorella ohadii</name>
    <dbReference type="NCBI Taxonomy" id="2649997"/>
    <lineage>
        <taxon>Eukaryota</taxon>
        <taxon>Viridiplantae</taxon>
        <taxon>Chlorophyta</taxon>
        <taxon>core chlorophytes</taxon>
        <taxon>Trebouxiophyceae</taxon>
        <taxon>Chlorellales</taxon>
        <taxon>Chlorellaceae</taxon>
        <taxon>Chlorella clade</taxon>
        <taxon>Chlorella</taxon>
    </lineage>
</organism>
<feature type="compositionally biased region" description="Low complexity" evidence="8">
    <location>
        <begin position="22"/>
        <end position="35"/>
    </location>
</feature>
<dbReference type="PIRSF" id="PIRSF000654">
    <property type="entry name" value="Integrin-linked_kinase"/>
    <property type="match status" value="1"/>
</dbReference>
<proteinExistence type="inferred from homology"/>
<evidence type="ECO:0000256" key="3">
    <source>
        <dbReference type="ARBA" id="ARBA00022741"/>
    </source>
</evidence>
<dbReference type="Gene3D" id="3.30.200.20">
    <property type="entry name" value="Phosphorylase Kinase, domain 1"/>
    <property type="match status" value="1"/>
</dbReference>
<sequence>MLSFISSYLTTQPHSITRSQPEALASGGASRSSGSGALELRTDARLWEVQWRELTVLRLIGRGSFGAVYLADWNRTRVAVKVLMSKDDITRGELQLPDRVMRELQAEAGVMSRMRHPNVVQFMGLVALPPALITEYCSRGSLYDCLAAARDNSAAAAQLTWHRRLSMAIDGGTGLLYLHRRNIIHRDVKSPNLLVDEHWRVKCSGKALSQGRCAPEVLEGEKATAASDVYSFGMVLFELLTWRLPWTFADTSPFKVGATIRRGGRPEVPPREQLPGPDTAGWAGLDAYVQLMRDCWAQQPQERPSFDEVVGRLQGLLDATPDS</sequence>
<evidence type="ECO:0000256" key="5">
    <source>
        <dbReference type="ARBA" id="ARBA00022840"/>
    </source>
</evidence>
<evidence type="ECO:0000256" key="8">
    <source>
        <dbReference type="SAM" id="MobiDB-lite"/>
    </source>
</evidence>
<feature type="region of interest" description="Disordered" evidence="8">
    <location>
        <begin position="16"/>
        <end position="35"/>
    </location>
</feature>
<dbReference type="PANTHER" id="PTHR44329:SF298">
    <property type="entry name" value="MIXED LINEAGE KINASE DOMAIN-LIKE PROTEIN"/>
    <property type="match status" value="1"/>
</dbReference>